<gene>
    <name evidence="6" type="ORF">J2792_000967</name>
</gene>
<dbReference type="PROSITE" id="PS00101">
    <property type="entry name" value="HEXAPEP_TRANSFERASES"/>
    <property type="match status" value="1"/>
</dbReference>
<evidence type="ECO:0000313" key="7">
    <source>
        <dbReference type="Proteomes" id="UP001184150"/>
    </source>
</evidence>
<evidence type="ECO:0000313" key="6">
    <source>
        <dbReference type="EMBL" id="MDR6510107.1"/>
    </source>
</evidence>
<keyword evidence="3" id="KW-0677">Repeat</keyword>
<dbReference type="PANTHER" id="PTHR23416:SF23">
    <property type="entry name" value="ACETYLTRANSFERASE C18B11.09C-RELATED"/>
    <property type="match status" value="1"/>
</dbReference>
<sequence>MATHLTPASTDRHAPALPLPPAAGPQDWPAAPRGAIDAPPVAGPSGRLARWLAALQPRNRLATLATRLALRRRGTVPGHRFFVHGHRPRLIGKGQIHIGARVNLRGDVAPVRIEVARGAVVTLADRAFLNTGVQVICHSAIEIGPHCRIGPDCVLCDTNHHPVHQGDGVRVAPIRLGRNVWLGRGVIVLPGVTIGDHAVVAAGAVVTQDIPAAQVWRGNPASFAKAVRCAPDFIRP</sequence>
<dbReference type="SUPFAM" id="SSF51161">
    <property type="entry name" value="Trimeric LpxA-like enzymes"/>
    <property type="match status" value="1"/>
</dbReference>
<organism evidence="6 7">
    <name type="scientific">Novosphingobium capsulatum</name>
    <dbReference type="NCBI Taxonomy" id="13688"/>
    <lineage>
        <taxon>Bacteria</taxon>
        <taxon>Pseudomonadati</taxon>
        <taxon>Pseudomonadota</taxon>
        <taxon>Alphaproteobacteria</taxon>
        <taxon>Sphingomonadales</taxon>
        <taxon>Sphingomonadaceae</taxon>
        <taxon>Novosphingobium</taxon>
    </lineage>
</organism>
<comment type="caution">
    <text evidence="6">The sequence shown here is derived from an EMBL/GenBank/DDBJ whole genome shotgun (WGS) entry which is preliminary data.</text>
</comment>
<dbReference type="RefSeq" id="WP_309804556.1">
    <property type="nucleotide sequence ID" value="NZ_JAVDRD010000002.1"/>
</dbReference>
<evidence type="ECO:0000256" key="4">
    <source>
        <dbReference type="ARBA" id="ARBA00023315"/>
    </source>
</evidence>
<keyword evidence="7" id="KW-1185">Reference proteome</keyword>
<dbReference type="EMBL" id="JAVDRD010000002">
    <property type="protein sequence ID" value="MDR6510107.1"/>
    <property type="molecule type" value="Genomic_DNA"/>
</dbReference>
<proteinExistence type="inferred from homology"/>
<dbReference type="Pfam" id="PF00132">
    <property type="entry name" value="Hexapep"/>
    <property type="match status" value="1"/>
</dbReference>
<dbReference type="InterPro" id="IPR011004">
    <property type="entry name" value="Trimer_LpxA-like_sf"/>
</dbReference>
<comment type="similarity">
    <text evidence="1">Belongs to the transferase hexapeptide repeat family.</text>
</comment>
<dbReference type="InterPro" id="IPR001451">
    <property type="entry name" value="Hexapep"/>
</dbReference>
<evidence type="ECO:0000256" key="5">
    <source>
        <dbReference type="SAM" id="MobiDB-lite"/>
    </source>
</evidence>
<dbReference type="Proteomes" id="UP001184150">
    <property type="component" value="Unassembled WGS sequence"/>
</dbReference>
<feature type="region of interest" description="Disordered" evidence="5">
    <location>
        <begin position="1"/>
        <end position="39"/>
    </location>
</feature>
<evidence type="ECO:0000256" key="1">
    <source>
        <dbReference type="ARBA" id="ARBA00007274"/>
    </source>
</evidence>
<dbReference type="InterPro" id="IPR018357">
    <property type="entry name" value="Hexapep_transf_CS"/>
</dbReference>
<dbReference type="PANTHER" id="PTHR23416">
    <property type="entry name" value="SIALIC ACID SYNTHASE-RELATED"/>
    <property type="match status" value="1"/>
</dbReference>
<dbReference type="InterPro" id="IPR051159">
    <property type="entry name" value="Hexapeptide_acetyltransf"/>
</dbReference>
<protein>
    <submittedName>
        <fullName evidence="6">Acetyltransferase-like isoleucine patch superfamily enzyme</fullName>
    </submittedName>
</protein>
<dbReference type="CDD" id="cd04647">
    <property type="entry name" value="LbH_MAT_like"/>
    <property type="match status" value="1"/>
</dbReference>
<dbReference type="Gene3D" id="2.160.10.10">
    <property type="entry name" value="Hexapeptide repeat proteins"/>
    <property type="match status" value="1"/>
</dbReference>
<evidence type="ECO:0000256" key="3">
    <source>
        <dbReference type="ARBA" id="ARBA00022737"/>
    </source>
</evidence>
<reference evidence="6 7" key="1">
    <citation type="submission" date="2023-07" db="EMBL/GenBank/DDBJ databases">
        <title>Sorghum-associated microbial communities from plants grown in Nebraska, USA.</title>
        <authorList>
            <person name="Schachtman D."/>
        </authorList>
    </citation>
    <scope>NUCLEOTIDE SEQUENCE [LARGE SCALE GENOMIC DNA]</scope>
    <source>
        <strain evidence="6 7">DS1027</strain>
    </source>
</reference>
<accession>A0ABU1MJ82</accession>
<name>A0ABU1MJ82_9SPHN</name>
<evidence type="ECO:0000256" key="2">
    <source>
        <dbReference type="ARBA" id="ARBA00022679"/>
    </source>
</evidence>
<keyword evidence="4" id="KW-0012">Acyltransferase</keyword>
<keyword evidence="2" id="KW-0808">Transferase</keyword>